<evidence type="ECO:0000313" key="3">
    <source>
        <dbReference type="Proteomes" id="UP001151532"/>
    </source>
</evidence>
<feature type="domain" description="USP" evidence="1">
    <location>
        <begin position="1"/>
        <end position="198"/>
    </location>
</feature>
<evidence type="ECO:0000259" key="1">
    <source>
        <dbReference type="PROSITE" id="PS50235"/>
    </source>
</evidence>
<evidence type="ECO:0000313" key="2">
    <source>
        <dbReference type="EMBL" id="KAJ6753945.1"/>
    </source>
</evidence>
<dbReference type="Proteomes" id="UP001151532">
    <property type="component" value="Chromosome 16"/>
</dbReference>
<dbReference type="GO" id="GO:0005829">
    <property type="term" value="C:cytosol"/>
    <property type="evidence" value="ECO:0007669"/>
    <property type="project" value="TreeGrafter"/>
</dbReference>
<dbReference type="EMBL" id="JAPFFK010000007">
    <property type="protein sequence ID" value="KAJ6753945.1"/>
    <property type="molecule type" value="Genomic_DNA"/>
</dbReference>
<dbReference type="PANTHER" id="PTHR24006">
    <property type="entry name" value="UBIQUITIN CARBOXYL-TERMINAL HYDROLASE"/>
    <property type="match status" value="1"/>
</dbReference>
<protein>
    <submittedName>
        <fullName evidence="2">UBIQUITIN CARBOXYL-TERMINAL HYDROLASE</fullName>
    </submittedName>
</protein>
<dbReference type="GO" id="GO:0016579">
    <property type="term" value="P:protein deubiquitination"/>
    <property type="evidence" value="ECO:0007669"/>
    <property type="project" value="InterPro"/>
</dbReference>
<dbReference type="Gene3D" id="3.90.70.10">
    <property type="entry name" value="Cysteine proteinases"/>
    <property type="match status" value="1"/>
</dbReference>
<name>A0A9Q1A0M9_SALPP</name>
<dbReference type="AlphaFoldDB" id="A0A9Q1A0M9"/>
<dbReference type="InterPro" id="IPR001394">
    <property type="entry name" value="Peptidase_C19_UCH"/>
</dbReference>
<dbReference type="SUPFAM" id="SSF54001">
    <property type="entry name" value="Cysteine proteinases"/>
    <property type="match status" value="1"/>
</dbReference>
<dbReference type="OrthoDB" id="420187at2759"/>
<dbReference type="GO" id="GO:0004843">
    <property type="term" value="F:cysteine-type deubiquitinase activity"/>
    <property type="evidence" value="ECO:0007669"/>
    <property type="project" value="InterPro"/>
</dbReference>
<dbReference type="InterPro" id="IPR028889">
    <property type="entry name" value="USP"/>
</dbReference>
<dbReference type="PROSITE" id="PS50235">
    <property type="entry name" value="USP_3"/>
    <property type="match status" value="1"/>
</dbReference>
<dbReference type="PANTHER" id="PTHR24006:SF685">
    <property type="entry name" value="UBIQUITIN CARBOXYL-TERMINAL HYDROLASE 15"/>
    <property type="match status" value="1"/>
</dbReference>
<dbReference type="Pfam" id="PF00443">
    <property type="entry name" value="UCH"/>
    <property type="match status" value="1"/>
</dbReference>
<keyword evidence="2" id="KW-0378">Hydrolase</keyword>
<gene>
    <name evidence="2" type="ORF">OIU79_026723</name>
</gene>
<accession>A0A9Q1A0M9</accession>
<dbReference type="InterPro" id="IPR038765">
    <property type="entry name" value="Papain-like_cys_pep_sf"/>
</dbReference>
<reference evidence="2" key="1">
    <citation type="submission" date="2022-11" db="EMBL/GenBank/DDBJ databases">
        <authorList>
            <person name="Hyden B.L."/>
            <person name="Feng K."/>
            <person name="Yates T."/>
            <person name="Jawdy S."/>
            <person name="Smart L.B."/>
            <person name="Muchero W."/>
        </authorList>
    </citation>
    <scope>NUCLEOTIDE SEQUENCE</scope>
    <source>
        <tissue evidence="2">Shoot tip</tissue>
    </source>
</reference>
<organism evidence="2 3">
    <name type="scientific">Salix purpurea</name>
    <name type="common">Purple osier willow</name>
    <dbReference type="NCBI Taxonomy" id="77065"/>
    <lineage>
        <taxon>Eukaryota</taxon>
        <taxon>Viridiplantae</taxon>
        <taxon>Streptophyta</taxon>
        <taxon>Embryophyta</taxon>
        <taxon>Tracheophyta</taxon>
        <taxon>Spermatophyta</taxon>
        <taxon>Magnoliopsida</taxon>
        <taxon>eudicotyledons</taxon>
        <taxon>Gunneridae</taxon>
        <taxon>Pentapetalae</taxon>
        <taxon>rosids</taxon>
        <taxon>fabids</taxon>
        <taxon>Malpighiales</taxon>
        <taxon>Salicaceae</taxon>
        <taxon>Saliceae</taxon>
        <taxon>Salix</taxon>
    </lineage>
</organism>
<comment type="caution">
    <text evidence="2">The sequence shown here is derived from an EMBL/GenBank/DDBJ whole genome shotgun (WGS) entry which is preliminary data.</text>
</comment>
<proteinExistence type="predicted"/>
<keyword evidence="3" id="KW-1185">Reference proteome</keyword>
<reference evidence="2" key="2">
    <citation type="journal article" date="2023" name="Int. J. Mol. Sci.">
        <title>De Novo Assembly and Annotation of 11 Diverse Shrub Willow (Salix) Genomes Reveals Novel Gene Organization in Sex-Linked Regions.</title>
        <authorList>
            <person name="Hyden B."/>
            <person name="Feng K."/>
            <person name="Yates T.B."/>
            <person name="Jawdy S."/>
            <person name="Cereghino C."/>
            <person name="Smart L.B."/>
            <person name="Muchero W."/>
        </authorList>
    </citation>
    <scope>NUCLEOTIDE SEQUENCE</scope>
    <source>
        <tissue evidence="2">Shoot tip</tissue>
    </source>
</reference>
<dbReference type="InterPro" id="IPR050164">
    <property type="entry name" value="Peptidase_C19"/>
</dbReference>
<dbReference type="GO" id="GO:0005634">
    <property type="term" value="C:nucleus"/>
    <property type="evidence" value="ECO:0007669"/>
    <property type="project" value="TreeGrafter"/>
</dbReference>
<sequence length="207" mass="24014">MQSICLERLGGEDKVDPRLQETTFIQHTFGGRLRSKVKCLRCHHESERYENIMDLTLEIFGWVESLEDALTQFTTPEELDGENMYRCGRWGNPFLFFLYFCVFHQEGKYGKINKCITFPDMLDMIPFMTGSGDVPPLYMLYAVVVHLDTLNASFSGHYVAYVKDLRGSWFKIDDTEVHPVSMSQVMLEGAYILFYKRSSTRPQKAKS</sequence>